<dbReference type="InterPro" id="IPR003609">
    <property type="entry name" value="Pan_app"/>
</dbReference>
<feature type="non-terminal residue" evidence="3">
    <location>
        <position position="1"/>
    </location>
</feature>
<protein>
    <recommendedName>
        <fullName evidence="2">Apple domain-containing protein</fullName>
    </recommendedName>
</protein>
<feature type="region of interest" description="Disordered" evidence="1">
    <location>
        <begin position="950"/>
        <end position="971"/>
    </location>
</feature>
<organism evidence="3 4">
    <name type="scientific">Symbiodinium necroappetens</name>
    <dbReference type="NCBI Taxonomy" id="1628268"/>
    <lineage>
        <taxon>Eukaryota</taxon>
        <taxon>Sar</taxon>
        <taxon>Alveolata</taxon>
        <taxon>Dinophyceae</taxon>
        <taxon>Suessiales</taxon>
        <taxon>Symbiodiniaceae</taxon>
        <taxon>Symbiodinium</taxon>
    </lineage>
</organism>
<evidence type="ECO:0000256" key="1">
    <source>
        <dbReference type="SAM" id="MobiDB-lite"/>
    </source>
</evidence>
<dbReference type="SUPFAM" id="SSF51445">
    <property type="entry name" value="(Trans)glycosidases"/>
    <property type="match status" value="1"/>
</dbReference>
<name>A0A812XNZ4_9DINO</name>
<dbReference type="InterPro" id="IPR017853">
    <property type="entry name" value="GH"/>
</dbReference>
<feature type="domain" description="Apple" evidence="2">
    <location>
        <begin position="375"/>
        <end position="439"/>
    </location>
</feature>
<keyword evidence="4" id="KW-1185">Reference proteome</keyword>
<feature type="compositionally biased region" description="Low complexity" evidence="1">
    <location>
        <begin position="329"/>
        <end position="348"/>
    </location>
</feature>
<evidence type="ECO:0000313" key="3">
    <source>
        <dbReference type="EMBL" id="CAE7738815.1"/>
    </source>
</evidence>
<evidence type="ECO:0000259" key="2">
    <source>
        <dbReference type="PROSITE" id="PS50948"/>
    </source>
</evidence>
<proteinExistence type="predicted"/>
<feature type="region of interest" description="Disordered" evidence="1">
    <location>
        <begin position="329"/>
        <end position="353"/>
    </location>
</feature>
<dbReference type="SMART" id="SM00473">
    <property type="entry name" value="PAN_AP"/>
    <property type="match status" value="3"/>
</dbReference>
<dbReference type="OrthoDB" id="406152at2759"/>
<sequence>VSEHAKTPYTFIEDTATVKEAFAGVVGGLSSVVAQNLQLKLDCSAVLVDVNTPFEVVKSGDTKATVSIPDIFAGERRDVLLELSIPADLAGDSTGKLKLLEASVRYLNLQPPGSLVVACGLIAAACWFFPHQPMLRGSESTVELSQLGTLLFEPVDGGVSRACRGASAADNSPLNFQLSSASDLTFCQWQCMKMDTCQGVEYHPSNWRCELWTSPGGIQASIYFETADCYRRVAKLEPVDGGDDRACRGANPSDNNPAHYVVHPHSVLDDCERQCIATPECRGIEYSFGRCEVWVRGEGIESSVALPGFKCFRVAQLATTVTATTTATATSTSQTVTATSTASTTVSSLDAPPIDDPQPVDLVFRAVDGGMNRACRGADANDNSQSYFQVFTVTGLEDCKNRCRETTGCVGIEFINSRCEVWTRRAGIEASFELANYQCLQALAFHPVDGGSDRACRGASVTDNSPDYYVVFPETSLADCKDRCAQTQACVGMEYSDGRCEVWTRSGGILASAAVVGFQCFQLSSPTRQELLAEIAASTWEVVGGGVDRECRGADWDDDSPGYFSERCLELTICKGVEYRIGHCELWTRPEGIGATAQRPSDTSAPSSGGAAPRTKYVVHYMPWFLGIRTPGLYDHWCVGNSFYESYLGLYDQNQREVVGQQLDLMKSSGIDGLWIDYQLTSWDSVVDMIIDELEARGMGVAIVVDNAVNNNIFIEAQAKLVQWVGRSHYYRHNGIPVIPVFNDVEINFQALPFEAYYMTRREVPVPDWANGTYPWITADLEWLEEHYKKDHSLSSFAIGAAYRGFRDCYSNRVLHVPFLQMLEPSLLVTSKYQPEFVQVLTWNDYSEGTMIEPSWLRPHGSCHEPCSNAYSVCPTSFDCFSGLETRDCDKPYGSEFGPADPACNSAYNKSAYSELDALKQHITLERSGLLNSIFHTGLFTPSASAKGPGWYSRGHQSEHKNLPKPDLVMK</sequence>
<dbReference type="PROSITE" id="PS50948">
    <property type="entry name" value="PAN"/>
    <property type="match status" value="1"/>
</dbReference>
<gene>
    <name evidence="3" type="ORF">SNEC2469_LOCUS21344</name>
</gene>
<comment type="caution">
    <text evidence="3">The sequence shown here is derived from an EMBL/GenBank/DDBJ whole genome shotgun (WGS) entry which is preliminary data.</text>
</comment>
<dbReference type="EMBL" id="CAJNJA010037819">
    <property type="protein sequence ID" value="CAE7738815.1"/>
    <property type="molecule type" value="Genomic_DNA"/>
</dbReference>
<dbReference type="AlphaFoldDB" id="A0A812XNZ4"/>
<reference evidence="3" key="1">
    <citation type="submission" date="2021-02" db="EMBL/GenBank/DDBJ databases">
        <authorList>
            <person name="Dougan E. K."/>
            <person name="Rhodes N."/>
            <person name="Thang M."/>
            <person name="Chan C."/>
        </authorList>
    </citation>
    <scope>NUCLEOTIDE SEQUENCE</scope>
</reference>
<dbReference type="Proteomes" id="UP000601435">
    <property type="component" value="Unassembled WGS sequence"/>
</dbReference>
<evidence type="ECO:0000313" key="4">
    <source>
        <dbReference type="Proteomes" id="UP000601435"/>
    </source>
</evidence>
<feature type="compositionally biased region" description="Basic and acidic residues" evidence="1">
    <location>
        <begin position="956"/>
        <end position="971"/>
    </location>
</feature>
<dbReference type="Gene3D" id="3.20.20.80">
    <property type="entry name" value="Glycosidases"/>
    <property type="match status" value="1"/>
</dbReference>
<accession>A0A812XNZ4</accession>